<organism evidence="3 4">
    <name type="scientific">Lactuca sativa</name>
    <name type="common">Garden lettuce</name>
    <dbReference type="NCBI Taxonomy" id="4236"/>
    <lineage>
        <taxon>Eukaryota</taxon>
        <taxon>Viridiplantae</taxon>
        <taxon>Streptophyta</taxon>
        <taxon>Embryophyta</taxon>
        <taxon>Tracheophyta</taxon>
        <taxon>Spermatophyta</taxon>
        <taxon>Magnoliopsida</taxon>
        <taxon>eudicotyledons</taxon>
        <taxon>Gunneridae</taxon>
        <taxon>Pentapetalae</taxon>
        <taxon>asterids</taxon>
        <taxon>campanulids</taxon>
        <taxon>Asterales</taxon>
        <taxon>Asteraceae</taxon>
        <taxon>Cichorioideae</taxon>
        <taxon>Cichorieae</taxon>
        <taxon>Lactucinae</taxon>
        <taxon>Lactuca</taxon>
    </lineage>
</organism>
<dbReference type="Proteomes" id="UP000235145">
    <property type="component" value="Unassembled WGS sequence"/>
</dbReference>
<reference evidence="3 4" key="1">
    <citation type="journal article" date="2017" name="Nat. Commun.">
        <title>Genome assembly with in vitro proximity ligation data and whole-genome triplication in lettuce.</title>
        <authorList>
            <person name="Reyes-Chin-Wo S."/>
            <person name="Wang Z."/>
            <person name="Yang X."/>
            <person name="Kozik A."/>
            <person name="Arikit S."/>
            <person name="Song C."/>
            <person name="Xia L."/>
            <person name="Froenicke L."/>
            <person name="Lavelle D.O."/>
            <person name="Truco M.J."/>
            <person name="Xia R."/>
            <person name="Zhu S."/>
            <person name="Xu C."/>
            <person name="Xu H."/>
            <person name="Xu X."/>
            <person name="Cox K."/>
            <person name="Korf I."/>
            <person name="Meyers B.C."/>
            <person name="Michelmore R.W."/>
        </authorList>
    </citation>
    <scope>NUCLEOTIDE SEQUENCE [LARGE SCALE GENOMIC DNA]</scope>
    <source>
        <strain evidence="4">cv. Salinas</strain>
        <tissue evidence="3">Seedlings</tissue>
    </source>
</reference>
<feature type="transmembrane region" description="Helical" evidence="2">
    <location>
        <begin position="49"/>
        <end position="70"/>
    </location>
</feature>
<comment type="caution">
    <text evidence="3">The sequence shown here is derived from an EMBL/GenBank/DDBJ whole genome shotgun (WGS) entry which is preliminary data.</text>
</comment>
<evidence type="ECO:0000313" key="3">
    <source>
        <dbReference type="EMBL" id="KAJ0186449.1"/>
    </source>
</evidence>
<keyword evidence="2" id="KW-0472">Membrane</keyword>
<keyword evidence="4" id="KW-1185">Reference proteome</keyword>
<keyword evidence="2" id="KW-1133">Transmembrane helix</keyword>
<gene>
    <name evidence="3" type="ORF">LSAT_V11C900461180</name>
</gene>
<evidence type="ECO:0000256" key="1">
    <source>
        <dbReference type="SAM" id="Coils"/>
    </source>
</evidence>
<proteinExistence type="predicted"/>
<sequence length="90" mass="10167">MCARSKVIIPGLLRTINTLRKALDDIKDQASKHEKELVKIKKQAAMLKLRVYVLGLANFLQMLNIVVVQINGNENLVSIDQLWICSVVHT</sequence>
<evidence type="ECO:0000313" key="4">
    <source>
        <dbReference type="Proteomes" id="UP000235145"/>
    </source>
</evidence>
<name>A0A9R1UG19_LACSA</name>
<accession>A0A9R1UG19</accession>
<dbReference type="EMBL" id="NBSK02000009">
    <property type="protein sequence ID" value="KAJ0186449.1"/>
    <property type="molecule type" value="Genomic_DNA"/>
</dbReference>
<feature type="coiled-coil region" evidence="1">
    <location>
        <begin position="16"/>
        <end position="50"/>
    </location>
</feature>
<protein>
    <submittedName>
        <fullName evidence="3">Uncharacterized protein</fullName>
    </submittedName>
</protein>
<keyword evidence="2" id="KW-0812">Transmembrane</keyword>
<dbReference type="AlphaFoldDB" id="A0A9R1UG19"/>
<keyword evidence="1" id="KW-0175">Coiled coil</keyword>
<evidence type="ECO:0000256" key="2">
    <source>
        <dbReference type="SAM" id="Phobius"/>
    </source>
</evidence>